<evidence type="ECO:0000313" key="6">
    <source>
        <dbReference type="Proteomes" id="UP001597497"/>
    </source>
</evidence>
<dbReference type="SUPFAM" id="SSF46689">
    <property type="entry name" value="Homeodomain-like"/>
    <property type="match status" value="2"/>
</dbReference>
<dbReference type="PANTHER" id="PTHR43280">
    <property type="entry name" value="ARAC-FAMILY TRANSCRIPTIONAL REGULATOR"/>
    <property type="match status" value="1"/>
</dbReference>
<gene>
    <name evidence="5" type="ORF">ACFSUC_15755</name>
</gene>
<dbReference type="InterPro" id="IPR020449">
    <property type="entry name" value="Tscrpt_reg_AraC-type_HTH"/>
</dbReference>
<feature type="domain" description="HTH araC/xylS-type" evidence="4">
    <location>
        <begin position="169"/>
        <end position="267"/>
    </location>
</feature>
<dbReference type="InterPro" id="IPR018060">
    <property type="entry name" value="HTH_AraC"/>
</dbReference>
<accession>A0ABW5RE53</accession>
<keyword evidence="3" id="KW-0804">Transcription</keyword>
<evidence type="ECO:0000256" key="3">
    <source>
        <dbReference type="ARBA" id="ARBA00023163"/>
    </source>
</evidence>
<evidence type="ECO:0000313" key="5">
    <source>
        <dbReference type="EMBL" id="MFD2673025.1"/>
    </source>
</evidence>
<dbReference type="Proteomes" id="UP001597497">
    <property type="component" value="Unassembled WGS sequence"/>
</dbReference>
<dbReference type="InterPro" id="IPR009057">
    <property type="entry name" value="Homeodomain-like_sf"/>
</dbReference>
<evidence type="ECO:0000259" key="4">
    <source>
        <dbReference type="PROSITE" id="PS01124"/>
    </source>
</evidence>
<keyword evidence="2" id="KW-0238">DNA-binding</keyword>
<dbReference type="SUPFAM" id="SSF51215">
    <property type="entry name" value="Regulatory protein AraC"/>
    <property type="match status" value="1"/>
</dbReference>
<sequence length="273" mass="31946">MPDSYGCQVLAAGYSYHTKPFRIHLQDGMNHYLIRLQTEGMCQLLIDGEMKKITPGHLTLFQPHDPYTLLVDHTFSTDQTCKLESGDYYLFVVGPFIKKWWERVKPGKLYKVTLEEDMVTMIKLVTKEQLRSGQLASSMQDYLTRTLLHAIELLMQEQDARSNQTFVANQMKRYIEEHISTPFQIKDIAAHIGLSPSRTGHLFKEMFHTSIIKYTLELRLSIASEKIRYTPMPLEQVAESCGFQHYTYFYQMFKRKFQMSPSEFRQGSQYKIP</sequence>
<proteinExistence type="predicted"/>
<keyword evidence="1" id="KW-0805">Transcription regulation</keyword>
<comment type="caution">
    <text evidence="5">The sequence shown here is derived from an EMBL/GenBank/DDBJ whole genome shotgun (WGS) entry which is preliminary data.</text>
</comment>
<dbReference type="PANTHER" id="PTHR43280:SF2">
    <property type="entry name" value="HTH-TYPE TRANSCRIPTIONAL REGULATOR EXSA"/>
    <property type="match status" value="1"/>
</dbReference>
<dbReference type="InterPro" id="IPR018062">
    <property type="entry name" value="HTH_AraC-typ_CS"/>
</dbReference>
<dbReference type="Pfam" id="PF12833">
    <property type="entry name" value="HTH_18"/>
    <property type="match status" value="1"/>
</dbReference>
<evidence type="ECO:0000256" key="1">
    <source>
        <dbReference type="ARBA" id="ARBA00023015"/>
    </source>
</evidence>
<name>A0ABW5RE53_9BACL</name>
<dbReference type="SMART" id="SM00342">
    <property type="entry name" value="HTH_ARAC"/>
    <property type="match status" value="1"/>
</dbReference>
<dbReference type="PROSITE" id="PS00041">
    <property type="entry name" value="HTH_ARAC_FAMILY_1"/>
    <property type="match status" value="1"/>
</dbReference>
<dbReference type="InterPro" id="IPR037923">
    <property type="entry name" value="HTH-like"/>
</dbReference>
<dbReference type="EMBL" id="JBHUMM010000043">
    <property type="protein sequence ID" value="MFD2673025.1"/>
    <property type="molecule type" value="Genomic_DNA"/>
</dbReference>
<keyword evidence="6" id="KW-1185">Reference proteome</keyword>
<reference evidence="6" key="1">
    <citation type="journal article" date="2019" name="Int. J. Syst. Evol. Microbiol.">
        <title>The Global Catalogue of Microorganisms (GCM) 10K type strain sequencing project: providing services to taxonomists for standard genome sequencing and annotation.</title>
        <authorList>
            <consortium name="The Broad Institute Genomics Platform"/>
            <consortium name="The Broad Institute Genome Sequencing Center for Infectious Disease"/>
            <person name="Wu L."/>
            <person name="Ma J."/>
        </authorList>
    </citation>
    <scope>NUCLEOTIDE SEQUENCE [LARGE SCALE GENOMIC DNA]</scope>
    <source>
        <strain evidence="6">KCTC 33676</strain>
    </source>
</reference>
<evidence type="ECO:0000256" key="2">
    <source>
        <dbReference type="ARBA" id="ARBA00023125"/>
    </source>
</evidence>
<dbReference type="PRINTS" id="PR00032">
    <property type="entry name" value="HTHARAC"/>
</dbReference>
<organism evidence="5 6">
    <name type="scientific">Marinicrinis sediminis</name>
    <dbReference type="NCBI Taxonomy" id="1652465"/>
    <lineage>
        <taxon>Bacteria</taxon>
        <taxon>Bacillati</taxon>
        <taxon>Bacillota</taxon>
        <taxon>Bacilli</taxon>
        <taxon>Bacillales</taxon>
        <taxon>Paenibacillaceae</taxon>
    </lineage>
</organism>
<dbReference type="RefSeq" id="WP_379930581.1">
    <property type="nucleotide sequence ID" value="NZ_JBHUMM010000043.1"/>
</dbReference>
<dbReference type="Gene3D" id="1.10.10.60">
    <property type="entry name" value="Homeodomain-like"/>
    <property type="match status" value="2"/>
</dbReference>
<dbReference type="PROSITE" id="PS01124">
    <property type="entry name" value="HTH_ARAC_FAMILY_2"/>
    <property type="match status" value="1"/>
</dbReference>
<protein>
    <submittedName>
        <fullName evidence="5">AraC family transcriptional regulator</fullName>
    </submittedName>
</protein>